<protein>
    <recommendedName>
        <fullName evidence="4">PhnA-like protein</fullName>
    </recommendedName>
</protein>
<feature type="transmembrane region" description="Helical" evidence="1">
    <location>
        <begin position="20"/>
        <end position="48"/>
    </location>
</feature>
<keyword evidence="1" id="KW-0812">Transmembrane</keyword>
<accession>A0ABT6N293</accession>
<name>A0ABT6N293_9SPHN</name>
<evidence type="ECO:0000256" key="1">
    <source>
        <dbReference type="SAM" id="Phobius"/>
    </source>
</evidence>
<keyword evidence="1" id="KW-0472">Membrane</keyword>
<evidence type="ECO:0008006" key="4">
    <source>
        <dbReference type="Google" id="ProtNLM"/>
    </source>
</evidence>
<dbReference type="RefSeq" id="WP_281044650.1">
    <property type="nucleotide sequence ID" value="NZ_JARYGZ010000001.1"/>
</dbReference>
<feature type="transmembrane region" description="Helical" evidence="1">
    <location>
        <begin position="69"/>
        <end position="93"/>
    </location>
</feature>
<gene>
    <name evidence="2" type="ORF">QGN17_11625</name>
</gene>
<evidence type="ECO:0000313" key="2">
    <source>
        <dbReference type="EMBL" id="MDH7639380.1"/>
    </source>
</evidence>
<keyword evidence="1" id="KW-1133">Transmembrane helix</keyword>
<sequence>MPTYTDAALDARLPFVAPRMTWGAIFAGVAIALAIELMFALLGAGIGLSMIDPAAGDSASAGGLGLGGLIWWGLGTILALAAGAYASVCTAGITRPFDGAVHGVAIWGVTVLLTVYLLTSAIGGIVGGAFSALGGLAGAAGSSVGAVAPTVAQAAGIDQGDVNDQVSALIKPAPADPASMTREESRKAIIAEMPALARGGDDGRDAENRIADIIAAQDKVSHDVALMRVEQAKQRFLAAKHDTIATAKSATSHGASIAAGTSFTAFLVLLLGGIAAAAAGQLATRRGETL</sequence>
<evidence type="ECO:0000313" key="3">
    <source>
        <dbReference type="Proteomes" id="UP001160625"/>
    </source>
</evidence>
<dbReference type="EMBL" id="JARYGZ010000001">
    <property type="protein sequence ID" value="MDH7639380.1"/>
    <property type="molecule type" value="Genomic_DNA"/>
</dbReference>
<comment type="caution">
    <text evidence="2">The sequence shown here is derived from an EMBL/GenBank/DDBJ whole genome shotgun (WGS) entry which is preliminary data.</text>
</comment>
<feature type="transmembrane region" description="Helical" evidence="1">
    <location>
        <begin position="105"/>
        <end position="133"/>
    </location>
</feature>
<keyword evidence="3" id="KW-1185">Reference proteome</keyword>
<reference evidence="2" key="1">
    <citation type="submission" date="2023-04" db="EMBL/GenBank/DDBJ databases">
        <title>Sphingomonas sp. MAHUQ-71 isolated from rice field.</title>
        <authorList>
            <person name="Huq M.A."/>
        </authorList>
    </citation>
    <scope>NUCLEOTIDE SEQUENCE</scope>
    <source>
        <strain evidence="2">MAHUQ-71</strain>
    </source>
</reference>
<feature type="transmembrane region" description="Helical" evidence="1">
    <location>
        <begin position="257"/>
        <end position="280"/>
    </location>
</feature>
<dbReference type="Proteomes" id="UP001160625">
    <property type="component" value="Unassembled WGS sequence"/>
</dbReference>
<organism evidence="2 3">
    <name type="scientific">Sphingomonas oryzagri</name>
    <dbReference type="NCBI Taxonomy" id="3042314"/>
    <lineage>
        <taxon>Bacteria</taxon>
        <taxon>Pseudomonadati</taxon>
        <taxon>Pseudomonadota</taxon>
        <taxon>Alphaproteobacteria</taxon>
        <taxon>Sphingomonadales</taxon>
        <taxon>Sphingomonadaceae</taxon>
        <taxon>Sphingomonas</taxon>
    </lineage>
</organism>
<proteinExistence type="predicted"/>